<dbReference type="PANTHER" id="PTHR43547:SF2">
    <property type="entry name" value="HYBRID SIGNAL TRANSDUCTION HISTIDINE KINASE C"/>
    <property type="match status" value="1"/>
</dbReference>
<keyword evidence="5" id="KW-1185">Reference proteome</keyword>
<dbReference type="AlphaFoldDB" id="A0A9J6ZST5"/>
<dbReference type="SUPFAM" id="SSF50998">
    <property type="entry name" value="Quinoprotein alcohol dehydrogenase-like"/>
    <property type="match status" value="2"/>
</dbReference>
<evidence type="ECO:0000256" key="2">
    <source>
        <dbReference type="SAM" id="Phobius"/>
    </source>
</evidence>
<sequence>MLVFCLNLNAGDPTVSHFTISEGLSNNSINDIFQDSRGFLWIGTEDGLNRYDGYTFEVLKSGGDPEYSLAGNCITAIQEDRNGNIWIGTKRRGISVLISQTGKFKHYRHISGNPRSLPENTVTDFYLSPTGEMWIKMESFLVKYNEPDDSFKSYGHFSNVFKRSGNIGNQIAEESDTTFLIGTKDGLNRFSIRTGMFERLHKYDNQSVVFQDEVHHIQQISRSHYLIGAESGLFLLEPGKHMMPVPASGSYGAKVSVNAISYDIHGNIWLGTTRGLEMYKGGGQRHELYMQSGNGQPLIQGEISVLYNDASDLLWVGTRFNGLYKINLSPSKFSYLGKDNAGNLDMRSFNIRSIYEDTKGRLWLGTLNSGIYVLDKSRNLVRHYVLNSERYRSYDDAVGSMYEDEKGLIWVGSNTGIYTIDPVYNRATEFNYVNDNRYTTLLKNNPVTVVLGDSIGNMWFGTHFGLYRYNNHKMFSYFSEEGSKTLPADHITAMSLDGARGIWIGTDDGLAYFENKSGKIIPLSDFKVSGNTDLQIQSLALDNSGRLWAGTRSGLYSITRVREDSIVVEASPAIRNEKVPSVIPDGKRRIWVSSSKGITMISPEGTIRDYDIYDGVPPQLFNLSSALSTSDGAIYFGGVDGLCWVYPDSLSFNIHRPRIAITDISICNKGDCKGVVLGELAELRIKYKPQLLINLTFAALEFTQPTKNSYKVMVENYDTEWRSVTTSNNLTLSNLMPGRYKLRIMASNNDFTWNNQPLELPIYITPPLWMTKYAYAFYLLLLIFVIQMVINYRIRHYKRANRSLEEKNIDKHKIEEQREILSRINQNLTDSINYATRIQAAMIPTEKVIRTVISDAFVYFRPKDLVSGDFYWMHQRDGKIFIAVVDCTGHGVPGAFMSIIGIDLLRNIVSGQKVDDPSQILRKLSIELDQTLRKNDSNLLEPDSVNDGMDISICVIDRDKKEIRFAGAVNGIYIIREDKLESYKGDRIAIGRIVDGRVPDYTTHIISATEGDMVYMFSDGYVDQFGGPDNKKFKHLRFRHLLLNIHKLNADDQKSILHQKMEEWRGESEQIDDILVLGFRV</sequence>
<dbReference type="KEGG" id="alkq:M9189_02825"/>
<dbReference type="GO" id="GO:0000155">
    <property type="term" value="F:phosphorelay sensor kinase activity"/>
    <property type="evidence" value="ECO:0007669"/>
    <property type="project" value="TreeGrafter"/>
</dbReference>
<reference evidence="4" key="1">
    <citation type="submission" date="2022-05" db="EMBL/GenBank/DDBJ databases">
        <authorList>
            <person name="Sun X."/>
        </authorList>
    </citation>
    <scope>NUCLEOTIDE SEQUENCE</scope>
    <source>
        <strain evidence="4">Ai-910</strain>
    </source>
</reference>
<dbReference type="SMART" id="SM00331">
    <property type="entry name" value="PP2C_SIG"/>
    <property type="match status" value="1"/>
</dbReference>
<feature type="domain" description="PPM-type phosphatase" evidence="3">
    <location>
        <begin position="853"/>
        <end position="1081"/>
    </location>
</feature>
<evidence type="ECO:0000256" key="1">
    <source>
        <dbReference type="ARBA" id="ARBA00022553"/>
    </source>
</evidence>
<protein>
    <submittedName>
        <fullName evidence="4">SpoIIE family protein phosphatase</fullName>
    </submittedName>
</protein>
<evidence type="ECO:0000259" key="3">
    <source>
        <dbReference type="SMART" id="SM00331"/>
    </source>
</evidence>
<evidence type="ECO:0000313" key="5">
    <source>
        <dbReference type="Proteomes" id="UP001056426"/>
    </source>
</evidence>
<dbReference type="EMBL" id="CP098400">
    <property type="protein sequence ID" value="URW80288.1"/>
    <property type="molecule type" value="Genomic_DNA"/>
</dbReference>
<dbReference type="Gene3D" id="3.60.40.10">
    <property type="entry name" value="PPM-type phosphatase domain"/>
    <property type="match status" value="1"/>
</dbReference>
<dbReference type="InterPro" id="IPR001932">
    <property type="entry name" value="PPM-type_phosphatase-like_dom"/>
</dbReference>
<dbReference type="InterPro" id="IPR013783">
    <property type="entry name" value="Ig-like_fold"/>
</dbReference>
<accession>A0A9J6ZST5</accession>
<keyword evidence="2" id="KW-0812">Transmembrane</keyword>
<keyword evidence="2" id="KW-0472">Membrane</keyword>
<dbReference type="Gene3D" id="2.60.40.10">
    <property type="entry name" value="Immunoglobulins"/>
    <property type="match status" value="1"/>
</dbReference>
<dbReference type="Proteomes" id="UP001056426">
    <property type="component" value="Chromosome"/>
</dbReference>
<feature type="transmembrane region" description="Helical" evidence="2">
    <location>
        <begin position="773"/>
        <end position="792"/>
    </location>
</feature>
<dbReference type="Pfam" id="PF07228">
    <property type="entry name" value="SpoIIE"/>
    <property type="match status" value="1"/>
</dbReference>
<reference evidence="4" key="2">
    <citation type="submission" date="2022-06" db="EMBL/GenBank/DDBJ databases">
        <title>Xiashengella guii gen. nov. sp. nov., a bacterium isolated form anaerobic digestion tank.</title>
        <authorList>
            <person name="Huang H."/>
        </authorList>
    </citation>
    <scope>NUCLEOTIDE SEQUENCE</scope>
    <source>
        <strain evidence="4">Ai-910</strain>
    </source>
</reference>
<evidence type="ECO:0000313" key="4">
    <source>
        <dbReference type="EMBL" id="URW80288.1"/>
    </source>
</evidence>
<gene>
    <name evidence="4" type="ORF">M9189_02825</name>
</gene>
<dbReference type="Pfam" id="PF07494">
    <property type="entry name" value="Reg_prop"/>
    <property type="match status" value="3"/>
</dbReference>
<dbReference type="InterPro" id="IPR011123">
    <property type="entry name" value="Y_Y_Y"/>
</dbReference>
<dbReference type="InterPro" id="IPR036457">
    <property type="entry name" value="PPM-type-like_dom_sf"/>
</dbReference>
<name>A0A9J6ZST5_9BACT</name>
<keyword evidence="2" id="KW-1133">Transmembrane helix</keyword>
<dbReference type="InterPro" id="IPR015943">
    <property type="entry name" value="WD40/YVTN_repeat-like_dom_sf"/>
</dbReference>
<dbReference type="PANTHER" id="PTHR43547">
    <property type="entry name" value="TWO-COMPONENT HISTIDINE KINASE"/>
    <property type="match status" value="1"/>
</dbReference>
<dbReference type="InterPro" id="IPR011110">
    <property type="entry name" value="Reg_prop"/>
</dbReference>
<dbReference type="InterPro" id="IPR011047">
    <property type="entry name" value="Quinoprotein_ADH-like_sf"/>
</dbReference>
<dbReference type="Pfam" id="PF07495">
    <property type="entry name" value="Y_Y_Y"/>
    <property type="match status" value="1"/>
</dbReference>
<dbReference type="Gene3D" id="2.130.10.10">
    <property type="entry name" value="YVTN repeat-like/Quinoprotein amine dehydrogenase"/>
    <property type="match status" value="3"/>
</dbReference>
<proteinExistence type="predicted"/>
<dbReference type="RefSeq" id="WP_250724428.1">
    <property type="nucleotide sequence ID" value="NZ_CP098400.1"/>
</dbReference>
<keyword evidence="1" id="KW-0597">Phosphoprotein</keyword>
<organism evidence="4 5">
    <name type="scientific">Xiashengella succiniciproducens</name>
    <dbReference type="NCBI Taxonomy" id="2949635"/>
    <lineage>
        <taxon>Bacteria</taxon>
        <taxon>Pseudomonadati</taxon>
        <taxon>Bacteroidota</taxon>
        <taxon>Bacteroidia</taxon>
        <taxon>Marinilabiliales</taxon>
        <taxon>Marinilabiliaceae</taxon>
        <taxon>Xiashengella</taxon>
    </lineage>
</organism>